<feature type="region of interest" description="Disordered" evidence="1">
    <location>
        <begin position="1"/>
        <end position="64"/>
    </location>
</feature>
<feature type="compositionally biased region" description="Polar residues" evidence="1">
    <location>
        <begin position="1"/>
        <end position="41"/>
    </location>
</feature>
<name>A0A843UGQ5_COLES</name>
<reference evidence="2" key="1">
    <citation type="submission" date="2017-07" db="EMBL/GenBank/DDBJ databases">
        <title>Taro Niue Genome Assembly and Annotation.</title>
        <authorList>
            <person name="Atibalentja N."/>
            <person name="Keating K."/>
            <person name="Fields C.J."/>
        </authorList>
    </citation>
    <scope>NUCLEOTIDE SEQUENCE</scope>
    <source>
        <strain evidence="2">Niue_2</strain>
        <tissue evidence="2">Leaf</tissue>
    </source>
</reference>
<organism evidence="2 3">
    <name type="scientific">Colocasia esculenta</name>
    <name type="common">Wild taro</name>
    <name type="synonym">Arum esculentum</name>
    <dbReference type="NCBI Taxonomy" id="4460"/>
    <lineage>
        <taxon>Eukaryota</taxon>
        <taxon>Viridiplantae</taxon>
        <taxon>Streptophyta</taxon>
        <taxon>Embryophyta</taxon>
        <taxon>Tracheophyta</taxon>
        <taxon>Spermatophyta</taxon>
        <taxon>Magnoliopsida</taxon>
        <taxon>Liliopsida</taxon>
        <taxon>Araceae</taxon>
        <taxon>Aroideae</taxon>
        <taxon>Colocasieae</taxon>
        <taxon>Colocasia</taxon>
    </lineage>
</organism>
<evidence type="ECO:0000256" key="1">
    <source>
        <dbReference type="SAM" id="MobiDB-lite"/>
    </source>
</evidence>
<sequence length="64" mass="6822">MNLASSPLSAKISSQRPTILPSISLNGQTLPSSSSGQNTMASRGRRGGAPAREDEPRREERAEQ</sequence>
<dbReference type="AlphaFoldDB" id="A0A843UGQ5"/>
<keyword evidence="3" id="KW-1185">Reference proteome</keyword>
<dbReference type="EMBL" id="NMUH01000810">
    <property type="protein sequence ID" value="MQL85132.1"/>
    <property type="molecule type" value="Genomic_DNA"/>
</dbReference>
<gene>
    <name evidence="2" type="ORF">Taro_017651</name>
</gene>
<accession>A0A843UGQ5</accession>
<evidence type="ECO:0000313" key="2">
    <source>
        <dbReference type="EMBL" id="MQL85132.1"/>
    </source>
</evidence>
<dbReference type="Proteomes" id="UP000652761">
    <property type="component" value="Unassembled WGS sequence"/>
</dbReference>
<protein>
    <submittedName>
        <fullName evidence="2">Uncharacterized protein</fullName>
    </submittedName>
</protein>
<proteinExistence type="predicted"/>
<comment type="caution">
    <text evidence="2">The sequence shown here is derived from an EMBL/GenBank/DDBJ whole genome shotgun (WGS) entry which is preliminary data.</text>
</comment>
<evidence type="ECO:0000313" key="3">
    <source>
        <dbReference type="Proteomes" id="UP000652761"/>
    </source>
</evidence>
<feature type="compositionally biased region" description="Basic and acidic residues" evidence="1">
    <location>
        <begin position="51"/>
        <end position="64"/>
    </location>
</feature>